<dbReference type="Proteomes" id="UP001633002">
    <property type="component" value="Unassembled WGS sequence"/>
</dbReference>
<feature type="compositionally biased region" description="Polar residues" evidence="1">
    <location>
        <begin position="92"/>
        <end position="111"/>
    </location>
</feature>
<sequence length="334" mass="36307">MALKHGRIIRVGLEDTLERMSGRNSQAAWGKAGTSGGARRSVSPSQVSGPLAEIHVTDSVGGDLAERLEGSAEKVVSEVGVQLRHAQAWQQFVSNGRPPSSHTSSARQQATMEDGDETDEIHAEAAKKVDWGNGVTWDMLAHELGSMQTEEELGEAHDIVLLNLMWQRHLVNSGDFRKQQLFFRHLSRLRVIGLGTVPRSARKDMTRHAPVTEGIERPGAGVEAAGSLAIPSLRDQEVIGGDGFEEVQPRSKSKRRETPSVEVNLEVAGGNRFAILVDGIREEGEDLGEEGEGQSFDQEMETEEMAEMEQIGVPEATGETLPLQQNSLLPVVAK</sequence>
<reference evidence="2 3" key="1">
    <citation type="submission" date="2024-09" db="EMBL/GenBank/DDBJ databases">
        <title>Chromosome-scale assembly of Riccia sorocarpa.</title>
        <authorList>
            <person name="Paukszto L."/>
        </authorList>
    </citation>
    <scope>NUCLEOTIDE SEQUENCE [LARGE SCALE GENOMIC DNA]</scope>
    <source>
        <strain evidence="2">LP-2024</strain>
        <tissue evidence="2">Aerial parts of the thallus</tissue>
    </source>
</reference>
<feature type="region of interest" description="Disordered" evidence="1">
    <location>
        <begin position="24"/>
        <end position="48"/>
    </location>
</feature>
<feature type="region of interest" description="Disordered" evidence="1">
    <location>
        <begin position="282"/>
        <end position="306"/>
    </location>
</feature>
<dbReference type="EMBL" id="JBJQOH010000005">
    <property type="protein sequence ID" value="KAL3686367.1"/>
    <property type="molecule type" value="Genomic_DNA"/>
</dbReference>
<comment type="caution">
    <text evidence="2">The sequence shown here is derived from an EMBL/GenBank/DDBJ whole genome shotgun (WGS) entry which is preliminary data.</text>
</comment>
<feature type="region of interest" description="Disordered" evidence="1">
    <location>
        <begin position="240"/>
        <end position="261"/>
    </location>
</feature>
<dbReference type="AlphaFoldDB" id="A0ABD3H761"/>
<protein>
    <submittedName>
        <fullName evidence="2">Uncharacterized protein</fullName>
    </submittedName>
</protein>
<evidence type="ECO:0000256" key="1">
    <source>
        <dbReference type="SAM" id="MobiDB-lite"/>
    </source>
</evidence>
<keyword evidence="3" id="KW-1185">Reference proteome</keyword>
<evidence type="ECO:0000313" key="2">
    <source>
        <dbReference type="EMBL" id="KAL3686367.1"/>
    </source>
</evidence>
<feature type="region of interest" description="Disordered" evidence="1">
    <location>
        <begin position="92"/>
        <end position="118"/>
    </location>
</feature>
<organism evidence="2 3">
    <name type="scientific">Riccia sorocarpa</name>
    <dbReference type="NCBI Taxonomy" id="122646"/>
    <lineage>
        <taxon>Eukaryota</taxon>
        <taxon>Viridiplantae</taxon>
        <taxon>Streptophyta</taxon>
        <taxon>Embryophyta</taxon>
        <taxon>Marchantiophyta</taxon>
        <taxon>Marchantiopsida</taxon>
        <taxon>Marchantiidae</taxon>
        <taxon>Marchantiales</taxon>
        <taxon>Ricciaceae</taxon>
        <taxon>Riccia</taxon>
    </lineage>
</organism>
<gene>
    <name evidence="2" type="ORF">R1sor_008941</name>
</gene>
<proteinExistence type="predicted"/>
<accession>A0ABD3H761</accession>
<name>A0ABD3H761_9MARC</name>
<evidence type="ECO:0000313" key="3">
    <source>
        <dbReference type="Proteomes" id="UP001633002"/>
    </source>
</evidence>
<feature type="compositionally biased region" description="Acidic residues" evidence="1">
    <location>
        <begin position="283"/>
        <end position="306"/>
    </location>
</feature>